<feature type="transmembrane region" description="Helical" evidence="1">
    <location>
        <begin position="29"/>
        <end position="50"/>
    </location>
</feature>
<reference evidence="2" key="2">
    <citation type="journal article" date="2021" name="PeerJ">
        <title>Extensive microbial diversity within the chicken gut microbiome revealed by metagenomics and culture.</title>
        <authorList>
            <person name="Gilroy R."/>
            <person name="Ravi A."/>
            <person name="Getino M."/>
            <person name="Pursley I."/>
            <person name="Horton D.L."/>
            <person name="Alikhan N.F."/>
            <person name="Baker D."/>
            <person name="Gharbi K."/>
            <person name="Hall N."/>
            <person name="Watson M."/>
            <person name="Adriaenssens E.M."/>
            <person name="Foster-Nyarko E."/>
            <person name="Jarju S."/>
            <person name="Secka A."/>
            <person name="Antonio M."/>
            <person name="Oren A."/>
            <person name="Chaudhuri R.R."/>
            <person name="La Ragione R."/>
            <person name="Hildebrand F."/>
            <person name="Pallen M.J."/>
        </authorList>
    </citation>
    <scope>NUCLEOTIDE SEQUENCE</scope>
    <source>
        <strain evidence="2">1063</strain>
    </source>
</reference>
<comment type="caution">
    <text evidence="2">The sequence shown here is derived from an EMBL/GenBank/DDBJ whole genome shotgun (WGS) entry which is preliminary data.</text>
</comment>
<dbReference type="AlphaFoldDB" id="A0A9D1L3F5"/>
<evidence type="ECO:0000313" key="2">
    <source>
        <dbReference type="EMBL" id="HIU21937.1"/>
    </source>
</evidence>
<keyword evidence="1" id="KW-0812">Transmembrane</keyword>
<evidence type="ECO:0000256" key="1">
    <source>
        <dbReference type="SAM" id="Phobius"/>
    </source>
</evidence>
<accession>A0A9D1L3F5</accession>
<keyword evidence="1" id="KW-1133">Transmembrane helix</keyword>
<dbReference type="Proteomes" id="UP000824088">
    <property type="component" value="Unassembled WGS sequence"/>
</dbReference>
<proteinExistence type="predicted"/>
<protein>
    <submittedName>
        <fullName evidence="2">Stage III sporulation protein AF</fullName>
    </submittedName>
</protein>
<evidence type="ECO:0000313" key="3">
    <source>
        <dbReference type="Proteomes" id="UP000824088"/>
    </source>
</evidence>
<keyword evidence="1" id="KW-0472">Membrane</keyword>
<reference evidence="2" key="1">
    <citation type="submission" date="2020-10" db="EMBL/GenBank/DDBJ databases">
        <authorList>
            <person name="Gilroy R."/>
        </authorList>
    </citation>
    <scope>NUCLEOTIDE SEQUENCE</scope>
    <source>
        <strain evidence="2">1063</strain>
    </source>
</reference>
<name>A0A9D1L3F5_9FIRM</name>
<dbReference type="Pfam" id="PF09581">
    <property type="entry name" value="Spore_III_AF"/>
    <property type="match status" value="1"/>
</dbReference>
<organism evidence="2 3">
    <name type="scientific">Candidatus Limadaptatus stercorigallinarum</name>
    <dbReference type="NCBI Taxonomy" id="2840845"/>
    <lineage>
        <taxon>Bacteria</taxon>
        <taxon>Bacillati</taxon>
        <taxon>Bacillota</taxon>
        <taxon>Clostridia</taxon>
        <taxon>Eubacteriales</taxon>
        <taxon>Candidatus Limadaptatus</taxon>
    </lineage>
</organism>
<gene>
    <name evidence="2" type="ORF">IAD51_06915</name>
</gene>
<sequence length="159" mass="16658">MIGIVGVIALGVLLEILLPEGQTGKYVKGAFSLLVVFVIAAPLPSLFGALKDWDPDYSDVAPDYGFVAETAEEYARGCEERLEEALGNNGYESDVKVVIKEGSVSEIGEIEVILYLPVLTPEEVNKHISSAAEIASRTLGTAADTVSVAAKTEGGNGSA</sequence>
<dbReference type="EMBL" id="DVMN01000126">
    <property type="protein sequence ID" value="HIU21937.1"/>
    <property type="molecule type" value="Genomic_DNA"/>
</dbReference>
<dbReference type="InterPro" id="IPR014245">
    <property type="entry name" value="Spore_III_AF"/>
</dbReference>